<dbReference type="AlphaFoldDB" id="L8XXL3"/>
<name>L8XXL3_9GAMM</name>
<comment type="caution">
    <text evidence="1">The sequence shown here is derived from an EMBL/GenBank/DDBJ whole genome shotgun (WGS) entry which is preliminary data.</text>
</comment>
<accession>L8XXL3</accession>
<keyword evidence="2" id="KW-1185">Reference proteome</keyword>
<evidence type="ECO:0000313" key="2">
    <source>
        <dbReference type="Proteomes" id="UP000011617"/>
    </source>
</evidence>
<dbReference type="PATRIC" id="fig|1261130.3.peg.1628"/>
<protein>
    <submittedName>
        <fullName evidence="1">Uncharacterized protein</fullName>
    </submittedName>
</protein>
<proteinExistence type="predicted"/>
<gene>
    <name evidence="1" type="ORF">F387_01597</name>
</gene>
<evidence type="ECO:0000313" key="1">
    <source>
        <dbReference type="EMBL" id="ELV07480.1"/>
    </source>
</evidence>
<dbReference type="EMBL" id="AOBV01000010">
    <property type="protein sequence ID" value="ELV07480.1"/>
    <property type="molecule type" value="Genomic_DNA"/>
</dbReference>
<organism evidence="1 2">
    <name type="scientific">Wohlfahrtiimonas chitiniclastica SH04</name>
    <dbReference type="NCBI Taxonomy" id="1261130"/>
    <lineage>
        <taxon>Bacteria</taxon>
        <taxon>Pseudomonadati</taxon>
        <taxon>Pseudomonadota</taxon>
        <taxon>Gammaproteobacteria</taxon>
        <taxon>Cardiobacteriales</taxon>
        <taxon>Ignatzschineriaceae</taxon>
        <taxon>Wohlfahrtiimonas</taxon>
    </lineage>
</organism>
<reference evidence="1 2" key="1">
    <citation type="journal article" date="2013" name="Genome Announc.">
        <title>Complete Genome Sequence of Wohlfahrtiimonas chitiniclastica Strain SH04, Isolated from Chrysomya megacephala Collected from Pudong International Airport in China.</title>
        <authorList>
            <person name="Cao X.M."/>
            <person name="Chen T."/>
            <person name="Xu L.Z."/>
            <person name="Yao L.S."/>
            <person name="Qi J."/>
            <person name="Zhang X.L."/>
            <person name="Yan Q.L."/>
            <person name="Deng Y.H."/>
            <person name="Guo T.Y."/>
            <person name="Wang J."/>
            <person name="Hu K.X."/>
            <person name="Xu B.L."/>
        </authorList>
    </citation>
    <scope>NUCLEOTIDE SEQUENCE [LARGE SCALE GENOMIC DNA]</scope>
    <source>
        <strain evidence="1 2">SH04</strain>
    </source>
</reference>
<dbReference type="Proteomes" id="UP000011617">
    <property type="component" value="Unassembled WGS sequence"/>
</dbReference>
<sequence length="40" mass="4785">MKSKFLVNQNAGNGSLTQKKMRFFFYIKINFLYNFELGVF</sequence>
<dbReference type="HOGENOM" id="CLU_3298626_0_0_6"/>